<evidence type="ECO:0000313" key="13">
    <source>
        <dbReference type="RefSeq" id="XP_034233592.1"/>
    </source>
</evidence>
<dbReference type="InterPro" id="IPR002067">
    <property type="entry name" value="MCP"/>
</dbReference>
<dbReference type="InterPro" id="IPR018108">
    <property type="entry name" value="MCP_transmembrane"/>
</dbReference>
<evidence type="ECO:0000256" key="6">
    <source>
        <dbReference type="ARBA" id="ARBA00022792"/>
    </source>
</evidence>
<feature type="compositionally biased region" description="Polar residues" evidence="11">
    <location>
        <begin position="33"/>
        <end position="47"/>
    </location>
</feature>
<name>A0A6P8YI11_THRPL</name>
<feature type="region of interest" description="Disordered" evidence="11">
    <location>
        <begin position="21"/>
        <end position="66"/>
    </location>
</feature>
<comment type="similarity">
    <text evidence="2 10">Belongs to the mitochondrial carrier (TC 2.A.29) family.</text>
</comment>
<sequence length="359" mass="39505">MVDLSYSSSPAHSVSATVTSITTSIARKPPPASTLTAITSHGSSSMNDKPVDNPAGVQEDKHKQKKLSWSRQVCSGLIAGGAAGAVAKTTIAPLDRAKIYFQIQKTPYSLSGVMKFLKGTYYNEGVLGLWRGNSATMARIIPHGAIQFTAHEQWVEILGLNVSSPDDNPAEINFKRFLAGALAGTTSQTLTYPLDLARARMAVTNKQNYDSLRAVFRVMWQNESALAFYRGYLPTLLGVIPYAGLSFYTYQTLKKNYGDWLQDKMPTLFANWTCGAIAGAVSQTGSYPFDIVRRRMQTAAVTGEQYDSFIGSMRKIYREEGIRRGFYKGLSMNWIKGPLAVGISFACNEFVRDNLRKVL</sequence>
<feature type="repeat" description="Solcar" evidence="9">
    <location>
        <begin position="171"/>
        <end position="256"/>
    </location>
</feature>
<keyword evidence="4 9" id="KW-0812">Transmembrane</keyword>
<dbReference type="GO" id="GO:0005743">
    <property type="term" value="C:mitochondrial inner membrane"/>
    <property type="evidence" value="ECO:0007669"/>
    <property type="project" value="UniProtKB-SubCell"/>
</dbReference>
<dbReference type="GeneID" id="117640809"/>
<reference evidence="13 14" key="1">
    <citation type="submission" date="2025-04" db="UniProtKB">
        <authorList>
            <consortium name="RefSeq"/>
        </authorList>
    </citation>
    <scope>IDENTIFICATION</scope>
    <source>
        <tissue evidence="13 14">Total insect</tissue>
    </source>
</reference>
<comment type="subcellular location">
    <subcellularLocation>
        <location evidence="1">Mitochondrion inner membrane</location>
        <topology evidence="1">Multi-pass membrane protein</topology>
    </subcellularLocation>
</comment>
<evidence type="ECO:0000256" key="5">
    <source>
        <dbReference type="ARBA" id="ARBA00022737"/>
    </source>
</evidence>
<evidence type="ECO:0000256" key="4">
    <source>
        <dbReference type="ARBA" id="ARBA00022692"/>
    </source>
</evidence>
<keyword evidence="7" id="KW-0496">Mitochondrion</keyword>
<dbReference type="Gene3D" id="1.50.40.10">
    <property type="entry name" value="Mitochondrial carrier domain"/>
    <property type="match status" value="1"/>
</dbReference>
<keyword evidence="8 9" id="KW-0472">Membrane</keyword>
<evidence type="ECO:0000256" key="1">
    <source>
        <dbReference type="ARBA" id="ARBA00004448"/>
    </source>
</evidence>
<feature type="repeat" description="Solcar" evidence="9">
    <location>
        <begin position="266"/>
        <end position="354"/>
    </location>
</feature>
<keyword evidence="5" id="KW-0677">Repeat</keyword>
<dbReference type="OrthoDB" id="270584at2759"/>
<evidence type="ECO:0000256" key="3">
    <source>
        <dbReference type="ARBA" id="ARBA00022448"/>
    </source>
</evidence>
<dbReference type="PRINTS" id="PR00928">
    <property type="entry name" value="GRAVESDC"/>
</dbReference>
<dbReference type="CTD" id="42429"/>
<keyword evidence="12" id="KW-1185">Reference proteome</keyword>
<evidence type="ECO:0000256" key="11">
    <source>
        <dbReference type="SAM" id="MobiDB-lite"/>
    </source>
</evidence>
<dbReference type="KEGG" id="tpal:117640809"/>
<dbReference type="PANTHER" id="PTHR24089">
    <property type="entry name" value="SOLUTE CARRIER FAMILY 25"/>
    <property type="match status" value="1"/>
</dbReference>
<accession>A0A6P8YI11</accession>
<evidence type="ECO:0000313" key="16">
    <source>
        <dbReference type="RefSeq" id="XP_034233595.1"/>
    </source>
</evidence>
<dbReference type="RefSeq" id="XP_034233595.1">
    <property type="nucleotide sequence ID" value="XM_034377704.1"/>
</dbReference>
<organism evidence="13">
    <name type="scientific">Thrips palmi</name>
    <name type="common">Melon thrips</name>
    <dbReference type="NCBI Taxonomy" id="161013"/>
    <lineage>
        <taxon>Eukaryota</taxon>
        <taxon>Metazoa</taxon>
        <taxon>Ecdysozoa</taxon>
        <taxon>Arthropoda</taxon>
        <taxon>Hexapoda</taxon>
        <taxon>Insecta</taxon>
        <taxon>Pterygota</taxon>
        <taxon>Neoptera</taxon>
        <taxon>Paraneoptera</taxon>
        <taxon>Thysanoptera</taxon>
        <taxon>Terebrantia</taxon>
        <taxon>Thripoidea</taxon>
        <taxon>Thripidae</taxon>
        <taxon>Thrips</taxon>
    </lineage>
</organism>
<evidence type="ECO:0000256" key="2">
    <source>
        <dbReference type="ARBA" id="ARBA00006375"/>
    </source>
</evidence>
<evidence type="ECO:0000256" key="10">
    <source>
        <dbReference type="RuleBase" id="RU000488"/>
    </source>
</evidence>
<evidence type="ECO:0000256" key="8">
    <source>
        <dbReference type="ARBA" id="ARBA00023136"/>
    </source>
</evidence>
<dbReference type="SUPFAM" id="SSF103506">
    <property type="entry name" value="Mitochondrial carrier"/>
    <property type="match status" value="1"/>
</dbReference>
<keyword evidence="3 10" id="KW-0813">Transport</keyword>
<dbReference type="RefSeq" id="XP_034233594.1">
    <property type="nucleotide sequence ID" value="XM_034377703.1"/>
</dbReference>
<dbReference type="GO" id="GO:0055085">
    <property type="term" value="P:transmembrane transport"/>
    <property type="evidence" value="ECO:0007669"/>
    <property type="project" value="InterPro"/>
</dbReference>
<dbReference type="InterPro" id="IPR002167">
    <property type="entry name" value="GDC-like"/>
</dbReference>
<dbReference type="AlphaFoldDB" id="A0A6P8YI11"/>
<feature type="repeat" description="Solcar" evidence="9">
    <location>
        <begin position="71"/>
        <end position="157"/>
    </location>
</feature>
<protein>
    <submittedName>
        <fullName evidence="13 14">Mitochondrial coenzyme A transporter SLC25A42</fullName>
    </submittedName>
</protein>
<dbReference type="Proteomes" id="UP000515158">
    <property type="component" value="Unplaced"/>
</dbReference>
<dbReference type="InterPro" id="IPR023395">
    <property type="entry name" value="MCP_dom_sf"/>
</dbReference>
<evidence type="ECO:0000256" key="9">
    <source>
        <dbReference type="PROSITE-ProRule" id="PRU00282"/>
    </source>
</evidence>
<proteinExistence type="inferred from homology"/>
<evidence type="ECO:0000313" key="14">
    <source>
        <dbReference type="RefSeq" id="XP_034233593.1"/>
    </source>
</evidence>
<evidence type="ECO:0000313" key="12">
    <source>
        <dbReference type="Proteomes" id="UP000515158"/>
    </source>
</evidence>
<dbReference type="RefSeq" id="XP_034233593.1">
    <property type="nucleotide sequence ID" value="XM_034377702.1"/>
</dbReference>
<dbReference type="PROSITE" id="PS50920">
    <property type="entry name" value="SOLCAR"/>
    <property type="match status" value="3"/>
</dbReference>
<evidence type="ECO:0000256" key="7">
    <source>
        <dbReference type="ARBA" id="ARBA00023128"/>
    </source>
</evidence>
<evidence type="ECO:0000313" key="15">
    <source>
        <dbReference type="RefSeq" id="XP_034233594.1"/>
    </source>
</evidence>
<dbReference type="RefSeq" id="XP_034233592.1">
    <property type="nucleotide sequence ID" value="XM_034377701.1"/>
</dbReference>
<keyword evidence="6" id="KW-0999">Mitochondrion inner membrane</keyword>
<gene>
    <name evidence="13 14 15 16" type="primary">LOC117640809</name>
</gene>
<dbReference type="PRINTS" id="PR00926">
    <property type="entry name" value="MITOCARRIER"/>
</dbReference>
<dbReference type="Pfam" id="PF00153">
    <property type="entry name" value="Mito_carr"/>
    <property type="match status" value="3"/>
</dbReference>